<sequence>MEKFEISNSLGNVLTTENTTSDKHRKRSSLNSALNSPQGTSMSFIDAIKTGRTPVVTPEIAIIMIILNIFPLSGLGTLIAGFAAEGKDKDFIIIGIIQLILDIPFFLILLPFVIIPFIGQVIYMAGMACYGLIRVCNIIFGVYMGIKTYMEVADEAPVFVANPIIPVVATVPVTAQDDCQPSALPANNM</sequence>
<organism evidence="3 4">
    <name type="scientific">Carpediemonas membranifera</name>
    <dbReference type="NCBI Taxonomy" id="201153"/>
    <lineage>
        <taxon>Eukaryota</taxon>
        <taxon>Metamonada</taxon>
        <taxon>Carpediemonas-like organisms</taxon>
        <taxon>Carpediemonas</taxon>
    </lineage>
</organism>
<comment type="caution">
    <text evidence="3">The sequence shown here is derived from an EMBL/GenBank/DDBJ whole genome shotgun (WGS) entry which is preliminary data.</text>
</comment>
<reference evidence="3" key="1">
    <citation type="submission" date="2021-05" db="EMBL/GenBank/DDBJ databases">
        <title>A free-living protist that lacks canonical eukaryotic 1 DNA replication and segregation systems.</title>
        <authorList>
            <person name="Salas-Leiva D.E."/>
            <person name="Tromer E.C."/>
            <person name="Curtis B.A."/>
            <person name="Jerlstrom-Hultqvist J."/>
            <person name="Kolisko M."/>
            <person name="Yi Z."/>
            <person name="Salas-Leiva J.S."/>
            <person name="Gallot-Lavallee L."/>
            <person name="Kops G.J.P.L."/>
            <person name="Archibald J.M."/>
            <person name="Simpson A.G.B."/>
            <person name="Roger A.J."/>
        </authorList>
    </citation>
    <scope>NUCLEOTIDE SEQUENCE</scope>
    <source>
        <strain evidence="3">BICM</strain>
    </source>
</reference>
<protein>
    <submittedName>
        <fullName evidence="3">Uncharacterized protein</fullName>
    </submittedName>
</protein>
<evidence type="ECO:0000313" key="3">
    <source>
        <dbReference type="EMBL" id="KAG9396182.1"/>
    </source>
</evidence>
<keyword evidence="2" id="KW-0812">Transmembrane</keyword>
<dbReference type="Proteomes" id="UP000717585">
    <property type="component" value="Unassembled WGS sequence"/>
</dbReference>
<feature type="transmembrane region" description="Helical" evidence="2">
    <location>
        <begin position="91"/>
        <end position="115"/>
    </location>
</feature>
<gene>
    <name evidence="3" type="ORF">J8273_2534</name>
</gene>
<keyword evidence="4" id="KW-1185">Reference proteome</keyword>
<accession>A0A8J6BAI8</accession>
<proteinExistence type="predicted"/>
<evidence type="ECO:0000313" key="4">
    <source>
        <dbReference type="Proteomes" id="UP000717585"/>
    </source>
</evidence>
<evidence type="ECO:0000256" key="1">
    <source>
        <dbReference type="SAM" id="MobiDB-lite"/>
    </source>
</evidence>
<feature type="transmembrane region" description="Helical" evidence="2">
    <location>
        <begin position="60"/>
        <end position="84"/>
    </location>
</feature>
<keyword evidence="2" id="KW-0472">Membrane</keyword>
<name>A0A8J6BAI8_9EUKA</name>
<dbReference type="AlphaFoldDB" id="A0A8J6BAI8"/>
<keyword evidence="2" id="KW-1133">Transmembrane helix</keyword>
<evidence type="ECO:0000256" key="2">
    <source>
        <dbReference type="SAM" id="Phobius"/>
    </source>
</evidence>
<feature type="compositionally biased region" description="Polar residues" evidence="1">
    <location>
        <begin position="29"/>
        <end position="38"/>
    </location>
</feature>
<feature type="region of interest" description="Disordered" evidence="1">
    <location>
        <begin position="15"/>
        <end position="38"/>
    </location>
</feature>
<dbReference type="EMBL" id="JAHDYR010000007">
    <property type="protein sequence ID" value="KAG9396182.1"/>
    <property type="molecule type" value="Genomic_DNA"/>
</dbReference>
<feature type="transmembrane region" description="Helical" evidence="2">
    <location>
        <begin position="121"/>
        <end position="143"/>
    </location>
</feature>